<dbReference type="GO" id="GO:0006098">
    <property type="term" value="P:pentose-phosphate shunt"/>
    <property type="evidence" value="ECO:0007669"/>
    <property type="project" value="UniProtKB-UniRule"/>
</dbReference>
<evidence type="ECO:0000256" key="13">
    <source>
        <dbReference type="PIRSR" id="PIRSR001461-2"/>
    </source>
</evidence>
<evidence type="ECO:0000256" key="5">
    <source>
        <dbReference type="ARBA" id="ARBA00001954"/>
    </source>
</evidence>
<dbReference type="GO" id="GO:0005737">
    <property type="term" value="C:cytoplasm"/>
    <property type="evidence" value="ECO:0007669"/>
    <property type="project" value="UniProtKB-ARBA"/>
</dbReference>
<keyword evidence="8 10" id="KW-0479">Metal-binding</keyword>
<evidence type="ECO:0000256" key="2">
    <source>
        <dbReference type="ARBA" id="ARBA00001936"/>
    </source>
</evidence>
<keyword evidence="13" id="KW-0464">Manganese</keyword>
<accession>A0A518DWX9</accession>
<evidence type="ECO:0000256" key="8">
    <source>
        <dbReference type="ARBA" id="ARBA00022723"/>
    </source>
</evidence>
<dbReference type="AlphaFoldDB" id="A0A518DWX9"/>
<dbReference type="InterPro" id="IPR000056">
    <property type="entry name" value="Ribul_P_3_epim-like"/>
</dbReference>
<dbReference type="GO" id="GO:0004750">
    <property type="term" value="F:D-ribulose-phosphate 3-epimerase activity"/>
    <property type="evidence" value="ECO:0007669"/>
    <property type="project" value="UniProtKB-UniRule"/>
</dbReference>
<feature type="binding site" evidence="10 14">
    <location>
        <position position="97"/>
    </location>
    <ligand>
        <name>substrate</name>
    </ligand>
</feature>
<feature type="binding site" evidence="10 13">
    <location>
        <position position="64"/>
    </location>
    <ligand>
        <name>a divalent metal cation</name>
        <dbReference type="ChEBI" id="CHEBI:60240"/>
    </ligand>
</feature>
<reference evidence="15 16" key="1">
    <citation type="submission" date="2019-02" db="EMBL/GenBank/DDBJ databases">
        <title>Deep-cultivation of Planctomycetes and their phenomic and genomic characterization uncovers novel biology.</title>
        <authorList>
            <person name="Wiegand S."/>
            <person name="Jogler M."/>
            <person name="Boedeker C."/>
            <person name="Pinto D."/>
            <person name="Vollmers J."/>
            <person name="Rivas-Marin E."/>
            <person name="Kohn T."/>
            <person name="Peeters S.H."/>
            <person name="Heuer A."/>
            <person name="Rast P."/>
            <person name="Oberbeckmann S."/>
            <person name="Bunk B."/>
            <person name="Jeske O."/>
            <person name="Meyerdierks A."/>
            <person name="Storesund J.E."/>
            <person name="Kallscheuer N."/>
            <person name="Luecker S."/>
            <person name="Lage O.M."/>
            <person name="Pohl T."/>
            <person name="Merkel B.J."/>
            <person name="Hornburger P."/>
            <person name="Mueller R.-W."/>
            <person name="Bruemmer F."/>
            <person name="Labrenz M."/>
            <person name="Spormann A.M."/>
            <person name="Op den Camp H."/>
            <person name="Overmann J."/>
            <person name="Amann R."/>
            <person name="Jetten M.S.M."/>
            <person name="Mascher T."/>
            <person name="Medema M.H."/>
            <person name="Devos D.P."/>
            <person name="Kaster A.-K."/>
            <person name="Ovreas L."/>
            <person name="Rohde M."/>
            <person name="Galperin M.Y."/>
            <person name="Jogler C."/>
        </authorList>
    </citation>
    <scope>NUCLEOTIDE SEQUENCE [LARGE SCALE GENOMIC DNA]</scope>
    <source>
        <strain evidence="15 16">Pla85_3_4</strain>
    </source>
</reference>
<keyword evidence="16" id="KW-1185">Reference proteome</keyword>
<feature type="binding site" evidence="10 14">
    <location>
        <begin position="173"/>
        <end position="176"/>
    </location>
    <ligand>
        <name>substrate</name>
    </ligand>
</feature>
<dbReference type="InterPro" id="IPR011060">
    <property type="entry name" value="RibuloseP-bd_barrel"/>
</dbReference>
<comment type="cofactor">
    <cofactor evidence="3">
        <name>Co(2+)</name>
        <dbReference type="ChEBI" id="CHEBI:48828"/>
    </cofactor>
</comment>
<comment type="pathway">
    <text evidence="10">Carbohydrate degradation.</text>
</comment>
<dbReference type="EC" id="5.1.3.1" evidence="7 10"/>
<dbReference type="RefSeq" id="WP_231756348.1">
    <property type="nucleotide sequence ID" value="NZ_CP036433.1"/>
</dbReference>
<evidence type="ECO:0000256" key="7">
    <source>
        <dbReference type="ARBA" id="ARBA00013188"/>
    </source>
</evidence>
<dbReference type="SUPFAM" id="SSF51366">
    <property type="entry name" value="Ribulose-phoshate binding barrel"/>
    <property type="match status" value="1"/>
</dbReference>
<comment type="similarity">
    <text evidence="6 10 11">Belongs to the ribulose-phosphate 3-epimerase family.</text>
</comment>
<proteinExistence type="inferred from homology"/>
<sequence>MSLANPPWQQAAATLLKESMRGRELLPQLQSAAPVILPSLLLCDFGNLEREVARLEAAGVRAFHLDVMDGNFVPNLTYGMPIVAAMRRLTRLPIDVHLMISNPGDYISQFAEAGADLITFHIEATSDPRAVLTKIGECGVAAGIALNPGTPIAEIEECIDLCDLILVMSVDAGFGGQKFNPVALDKLRFLKERVGERVLLEVDGGVSPETIASCASAGAQLFVVGSAIFKHPDYSVAIADLASHAAC</sequence>
<evidence type="ECO:0000256" key="9">
    <source>
        <dbReference type="ARBA" id="ARBA00023235"/>
    </source>
</evidence>
<dbReference type="PROSITE" id="PS01085">
    <property type="entry name" value="RIBUL_P_3_EPIMER_1"/>
    <property type="match status" value="1"/>
</dbReference>
<feature type="binding site" evidence="10 14">
    <location>
        <begin position="225"/>
        <end position="226"/>
    </location>
    <ligand>
        <name>substrate</name>
    </ligand>
</feature>
<dbReference type="GO" id="GO:0019323">
    <property type="term" value="P:pentose catabolic process"/>
    <property type="evidence" value="ECO:0007669"/>
    <property type="project" value="UniProtKB-UniRule"/>
</dbReference>
<evidence type="ECO:0000256" key="4">
    <source>
        <dbReference type="ARBA" id="ARBA00001947"/>
    </source>
</evidence>
<dbReference type="GO" id="GO:0046872">
    <property type="term" value="F:metal ion binding"/>
    <property type="evidence" value="ECO:0007669"/>
    <property type="project" value="UniProtKB-UniRule"/>
</dbReference>
<comment type="cofactor">
    <cofactor evidence="2">
        <name>Mn(2+)</name>
        <dbReference type="ChEBI" id="CHEBI:29035"/>
    </cofactor>
</comment>
<dbReference type="CDD" id="cd00429">
    <property type="entry name" value="RPE"/>
    <property type="match status" value="1"/>
</dbReference>
<dbReference type="PANTHER" id="PTHR11749">
    <property type="entry name" value="RIBULOSE-5-PHOSPHATE-3-EPIMERASE"/>
    <property type="match status" value="1"/>
</dbReference>
<feature type="binding site" evidence="10 14">
    <location>
        <position position="39"/>
    </location>
    <ligand>
        <name>substrate</name>
    </ligand>
</feature>
<feature type="binding site" evidence="10 13">
    <location>
        <position position="66"/>
    </location>
    <ligand>
        <name>a divalent metal cation</name>
        <dbReference type="ChEBI" id="CHEBI:60240"/>
    </ligand>
</feature>
<keyword evidence="13" id="KW-0170">Cobalt</keyword>
<keyword evidence="13" id="KW-0862">Zinc</keyword>
<comment type="function">
    <text evidence="10">Catalyzes the reversible epimerization of D-ribulose 5-phosphate to D-xylulose 5-phosphate.</text>
</comment>
<dbReference type="FunFam" id="3.20.20.70:FF:000004">
    <property type="entry name" value="Ribulose-phosphate 3-epimerase"/>
    <property type="match status" value="1"/>
</dbReference>
<keyword evidence="10 11" id="KW-0119">Carbohydrate metabolism</keyword>
<dbReference type="NCBIfam" id="TIGR01163">
    <property type="entry name" value="rpe"/>
    <property type="match status" value="1"/>
</dbReference>
<comment type="catalytic activity">
    <reaction evidence="1 10 11">
        <text>D-ribulose 5-phosphate = D-xylulose 5-phosphate</text>
        <dbReference type="Rhea" id="RHEA:13677"/>
        <dbReference type="ChEBI" id="CHEBI:57737"/>
        <dbReference type="ChEBI" id="CHEBI:58121"/>
        <dbReference type="EC" id="5.1.3.1"/>
    </reaction>
</comment>
<dbReference type="PIRSF" id="PIRSF001461">
    <property type="entry name" value="RPE"/>
    <property type="match status" value="1"/>
</dbReference>
<evidence type="ECO:0000256" key="1">
    <source>
        <dbReference type="ARBA" id="ARBA00001782"/>
    </source>
</evidence>
<comment type="cofactor">
    <cofactor evidence="4">
        <name>Zn(2+)</name>
        <dbReference type="ChEBI" id="CHEBI:29105"/>
    </cofactor>
</comment>
<feature type="binding site" evidence="14">
    <location>
        <position position="205"/>
    </location>
    <ligand>
        <name>substrate</name>
    </ligand>
</feature>
<feature type="active site" description="Proton donor" evidence="10 12">
    <location>
        <position position="203"/>
    </location>
</feature>
<evidence type="ECO:0000256" key="12">
    <source>
        <dbReference type="PIRSR" id="PIRSR001461-1"/>
    </source>
</evidence>
<feature type="binding site" evidence="10">
    <location>
        <begin position="203"/>
        <end position="205"/>
    </location>
    <ligand>
        <name>substrate</name>
    </ligand>
</feature>
<dbReference type="HAMAP" id="MF_02227">
    <property type="entry name" value="RPE"/>
    <property type="match status" value="1"/>
</dbReference>
<dbReference type="Proteomes" id="UP000317648">
    <property type="component" value="Chromosome"/>
</dbReference>
<evidence type="ECO:0000256" key="3">
    <source>
        <dbReference type="ARBA" id="ARBA00001941"/>
    </source>
</evidence>
<keyword evidence="9 10" id="KW-0413">Isomerase</keyword>
<gene>
    <name evidence="10 15" type="primary">rpe</name>
    <name evidence="15" type="ORF">Pla8534_41570</name>
</gene>
<evidence type="ECO:0000313" key="15">
    <source>
        <dbReference type="EMBL" id="QDU96337.1"/>
    </source>
</evidence>
<evidence type="ECO:0000256" key="11">
    <source>
        <dbReference type="PIRNR" id="PIRNR001461"/>
    </source>
</evidence>
<feature type="active site" description="Proton acceptor" evidence="10 12">
    <location>
        <position position="66"/>
    </location>
</feature>
<evidence type="ECO:0000256" key="6">
    <source>
        <dbReference type="ARBA" id="ARBA00009541"/>
    </source>
</evidence>
<dbReference type="EMBL" id="CP036433">
    <property type="protein sequence ID" value="QDU96337.1"/>
    <property type="molecule type" value="Genomic_DNA"/>
</dbReference>
<dbReference type="InterPro" id="IPR026019">
    <property type="entry name" value="Ribul_P_3_epim"/>
</dbReference>
<feature type="binding site" evidence="10 13">
    <location>
        <position position="97"/>
    </location>
    <ligand>
        <name>a divalent metal cation</name>
        <dbReference type="ChEBI" id="CHEBI:60240"/>
    </ligand>
</feature>
<dbReference type="KEGG" id="lcre:Pla8534_41570"/>
<feature type="binding site" evidence="10 13">
    <location>
        <position position="203"/>
    </location>
    <ligand>
        <name>a divalent metal cation</name>
        <dbReference type="ChEBI" id="CHEBI:60240"/>
    </ligand>
</feature>
<protein>
    <recommendedName>
        <fullName evidence="7 10">Ribulose-phosphate 3-epimerase</fullName>
        <ecNumber evidence="7 10">5.1.3.1</ecNumber>
    </recommendedName>
</protein>
<evidence type="ECO:0000256" key="14">
    <source>
        <dbReference type="PIRSR" id="PIRSR001461-3"/>
    </source>
</evidence>
<dbReference type="NCBIfam" id="NF004076">
    <property type="entry name" value="PRK05581.1-4"/>
    <property type="match status" value="1"/>
</dbReference>
<comment type="cofactor">
    <cofactor evidence="5">
        <name>Fe(2+)</name>
        <dbReference type="ChEBI" id="CHEBI:29033"/>
    </cofactor>
</comment>
<evidence type="ECO:0000256" key="10">
    <source>
        <dbReference type="HAMAP-Rule" id="MF_02227"/>
    </source>
</evidence>
<dbReference type="Gene3D" id="3.20.20.70">
    <property type="entry name" value="Aldolase class I"/>
    <property type="match status" value="1"/>
</dbReference>
<dbReference type="Pfam" id="PF00834">
    <property type="entry name" value="Ribul_P_3_epim"/>
    <property type="match status" value="1"/>
</dbReference>
<organism evidence="15 16">
    <name type="scientific">Lignipirellula cremea</name>
    <dbReference type="NCBI Taxonomy" id="2528010"/>
    <lineage>
        <taxon>Bacteria</taxon>
        <taxon>Pseudomonadati</taxon>
        <taxon>Planctomycetota</taxon>
        <taxon>Planctomycetia</taxon>
        <taxon>Pirellulales</taxon>
        <taxon>Pirellulaceae</taxon>
        <taxon>Lignipirellula</taxon>
    </lineage>
</organism>
<name>A0A518DWX9_9BACT</name>
<dbReference type="InterPro" id="IPR013785">
    <property type="entry name" value="Aldolase_TIM"/>
</dbReference>
<evidence type="ECO:0000313" key="16">
    <source>
        <dbReference type="Proteomes" id="UP000317648"/>
    </source>
</evidence>
<comment type="cofactor">
    <cofactor evidence="10 13">
        <name>a divalent metal cation</name>
        <dbReference type="ChEBI" id="CHEBI:60240"/>
    </cofactor>
    <text evidence="10 13">Binds 1 divalent metal cation per subunit.</text>
</comment>